<evidence type="ECO:0000256" key="4">
    <source>
        <dbReference type="ARBA" id="ARBA00022827"/>
    </source>
</evidence>
<evidence type="ECO:0000256" key="8">
    <source>
        <dbReference type="SAM" id="SignalP"/>
    </source>
</evidence>
<feature type="signal peptide" evidence="8">
    <location>
        <begin position="1"/>
        <end position="18"/>
    </location>
</feature>
<dbReference type="AlphaFoldDB" id="A0A166FRV1"/>
<dbReference type="Gene3D" id="3.50.50.60">
    <property type="entry name" value="FAD/NAD(P)-binding domain"/>
    <property type="match status" value="1"/>
</dbReference>
<keyword evidence="11" id="KW-1185">Reference proteome</keyword>
<dbReference type="EMBL" id="KV428026">
    <property type="protein sequence ID" value="KZT40940.1"/>
    <property type="molecule type" value="Genomic_DNA"/>
</dbReference>
<gene>
    <name evidence="10" type="ORF">SISSUDRAFT_399941</name>
</gene>
<feature type="active site" description="Proton acceptor" evidence="5">
    <location>
        <position position="576"/>
    </location>
</feature>
<keyword evidence="4 6" id="KW-0274">FAD</keyword>
<evidence type="ECO:0000259" key="9">
    <source>
        <dbReference type="PROSITE" id="PS00623"/>
    </source>
</evidence>
<dbReference type="InterPro" id="IPR012132">
    <property type="entry name" value="GMC_OxRdtase"/>
</dbReference>
<dbReference type="SUPFAM" id="SSF51905">
    <property type="entry name" value="FAD/NAD(P)-binding domain"/>
    <property type="match status" value="1"/>
</dbReference>
<organism evidence="10 11">
    <name type="scientific">Sistotremastrum suecicum HHB10207 ss-3</name>
    <dbReference type="NCBI Taxonomy" id="1314776"/>
    <lineage>
        <taxon>Eukaryota</taxon>
        <taxon>Fungi</taxon>
        <taxon>Dikarya</taxon>
        <taxon>Basidiomycota</taxon>
        <taxon>Agaricomycotina</taxon>
        <taxon>Agaricomycetes</taxon>
        <taxon>Sistotremastrales</taxon>
        <taxon>Sistotremastraceae</taxon>
        <taxon>Sistotremastrum</taxon>
    </lineage>
</organism>
<dbReference type="PROSITE" id="PS00623">
    <property type="entry name" value="GMC_OXRED_1"/>
    <property type="match status" value="1"/>
</dbReference>
<dbReference type="STRING" id="1314776.A0A166FRV1"/>
<evidence type="ECO:0000256" key="6">
    <source>
        <dbReference type="PIRSR" id="PIRSR000137-2"/>
    </source>
</evidence>
<evidence type="ECO:0000256" key="5">
    <source>
        <dbReference type="PIRSR" id="PIRSR000137-1"/>
    </source>
</evidence>
<feature type="binding site" evidence="6">
    <location>
        <position position="115"/>
    </location>
    <ligand>
        <name>FAD</name>
        <dbReference type="ChEBI" id="CHEBI:57692"/>
    </ligand>
</feature>
<name>A0A166FRV1_9AGAM</name>
<dbReference type="InterPro" id="IPR036188">
    <property type="entry name" value="FAD/NAD-bd_sf"/>
</dbReference>
<comment type="similarity">
    <text evidence="2 7">Belongs to the GMC oxidoreductase family.</text>
</comment>
<dbReference type="Proteomes" id="UP000076798">
    <property type="component" value="Unassembled WGS sequence"/>
</dbReference>
<proteinExistence type="inferred from homology"/>
<evidence type="ECO:0000313" key="11">
    <source>
        <dbReference type="Proteomes" id="UP000076798"/>
    </source>
</evidence>
<feature type="chain" id="PRO_5007873524" evidence="8">
    <location>
        <begin position="19"/>
        <end position="599"/>
    </location>
</feature>
<keyword evidence="3 7" id="KW-0285">Flavoprotein</keyword>
<protein>
    <submittedName>
        <fullName evidence="10">Aryl-alcohol oxidase-like protein</fullName>
    </submittedName>
</protein>
<evidence type="ECO:0000256" key="1">
    <source>
        <dbReference type="ARBA" id="ARBA00001974"/>
    </source>
</evidence>
<dbReference type="PANTHER" id="PTHR11552:SF147">
    <property type="entry name" value="CHOLINE DEHYDROGENASE, MITOCHONDRIAL"/>
    <property type="match status" value="1"/>
</dbReference>
<reference evidence="10 11" key="1">
    <citation type="journal article" date="2016" name="Mol. Biol. Evol.">
        <title>Comparative Genomics of Early-Diverging Mushroom-Forming Fungi Provides Insights into the Origins of Lignocellulose Decay Capabilities.</title>
        <authorList>
            <person name="Nagy L.G."/>
            <person name="Riley R."/>
            <person name="Tritt A."/>
            <person name="Adam C."/>
            <person name="Daum C."/>
            <person name="Floudas D."/>
            <person name="Sun H."/>
            <person name="Yadav J.S."/>
            <person name="Pangilinan J."/>
            <person name="Larsson K.H."/>
            <person name="Matsuura K."/>
            <person name="Barry K."/>
            <person name="Labutti K."/>
            <person name="Kuo R."/>
            <person name="Ohm R.A."/>
            <person name="Bhattacharya S.S."/>
            <person name="Shirouzu T."/>
            <person name="Yoshinaga Y."/>
            <person name="Martin F.M."/>
            <person name="Grigoriev I.V."/>
            <person name="Hibbett D.S."/>
        </authorList>
    </citation>
    <scope>NUCLEOTIDE SEQUENCE [LARGE SCALE GENOMIC DNA]</scope>
    <source>
        <strain evidence="10 11">HHB10207 ss-3</strain>
    </source>
</reference>
<evidence type="ECO:0000256" key="3">
    <source>
        <dbReference type="ARBA" id="ARBA00022630"/>
    </source>
</evidence>
<dbReference type="OrthoDB" id="269227at2759"/>
<comment type="cofactor">
    <cofactor evidence="1 6">
        <name>FAD</name>
        <dbReference type="ChEBI" id="CHEBI:57692"/>
    </cofactor>
</comment>
<keyword evidence="8" id="KW-0732">Signal</keyword>
<dbReference type="Pfam" id="PF00732">
    <property type="entry name" value="GMC_oxred_N"/>
    <property type="match status" value="1"/>
</dbReference>
<feature type="domain" description="Glucose-methanol-choline oxidoreductase N-terminal" evidence="9">
    <location>
        <begin position="109"/>
        <end position="132"/>
    </location>
</feature>
<evidence type="ECO:0000256" key="7">
    <source>
        <dbReference type="RuleBase" id="RU003968"/>
    </source>
</evidence>
<dbReference type="Pfam" id="PF05199">
    <property type="entry name" value="GMC_oxred_C"/>
    <property type="match status" value="1"/>
</dbReference>
<dbReference type="PANTHER" id="PTHR11552">
    <property type="entry name" value="GLUCOSE-METHANOL-CHOLINE GMC OXIDOREDUCTASE"/>
    <property type="match status" value="1"/>
</dbReference>
<dbReference type="Gene3D" id="3.30.560.10">
    <property type="entry name" value="Glucose Oxidase, domain 3"/>
    <property type="match status" value="1"/>
</dbReference>
<dbReference type="PIRSF" id="PIRSF000137">
    <property type="entry name" value="Alcohol_oxidase"/>
    <property type="match status" value="1"/>
</dbReference>
<dbReference type="InterPro" id="IPR000172">
    <property type="entry name" value="GMC_OxRdtase_N"/>
</dbReference>
<sequence>MLKILFIILPLLISSVCSKLFTDPTLIADDYDFVVVGAGIGGSVVANRLSENPSWKVLLIEAGMDNAGLEAISTPFLAPNDSPNKEWTWNYTTVPQPGLLNRTLTYQRGKILGGTSSINFMIYTRGSTDFWDNIASYTGDLGWSWASIVSYFIKLESVTAPADHHDTKGQWQPLAHGLSGPLAISLPGASTEINKRIVQTTRTNSSEFPFIVDGNTGFPLGISWVQATINDTLRASAAAAYLAPQYLARPNLHVLIQQQVTKVIFQKNGRGLPHATSVQLSSSPSSPIFTVSASREIILSAGSIGSAQLLLLSGIGEQEALAAQNITSVFNNPEVGQNMIDHPCLVNHWIANSTNTLDLLSQNTTDFNAAEAQYEATGEGEMVDTVSPLIGIFRLPPNSAIFKEFPKVKTASGPNAGQFEFLWRDGWATFLPVPYPNGSYTSVSQVVLSPASRGSLVLASSDPFTAPIIDPGFLTSEYDVLMSRAAVKASRDFMNTPPWKGFNMGLAPDQADAVTDDEIDTYVRENTTPIYHMTSTVRMESKTGGDGVVDSSLQVKGVTGLRVVDNSVFPFIIEGHPEATIYALAERASDLIKFTWKDF</sequence>
<dbReference type="InterPro" id="IPR007867">
    <property type="entry name" value="GMC_OxRtase_C"/>
</dbReference>
<evidence type="ECO:0000256" key="2">
    <source>
        <dbReference type="ARBA" id="ARBA00010790"/>
    </source>
</evidence>
<feature type="binding site" evidence="6">
    <location>
        <position position="260"/>
    </location>
    <ligand>
        <name>FAD</name>
        <dbReference type="ChEBI" id="CHEBI:57692"/>
    </ligand>
</feature>
<evidence type="ECO:0000313" key="10">
    <source>
        <dbReference type="EMBL" id="KZT40940.1"/>
    </source>
</evidence>
<feature type="active site" description="Proton donor" evidence="5">
    <location>
        <position position="532"/>
    </location>
</feature>
<dbReference type="GO" id="GO:0016614">
    <property type="term" value="F:oxidoreductase activity, acting on CH-OH group of donors"/>
    <property type="evidence" value="ECO:0007669"/>
    <property type="project" value="InterPro"/>
</dbReference>
<accession>A0A166FRV1</accession>
<dbReference type="GO" id="GO:0050660">
    <property type="term" value="F:flavin adenine dinucleotide binding"/>
    <property type="evidence" value="ECO:0007669"/>
    <property type="project" value="InterPro"/>
</dbReference>
<dbReference type="SUPFAM" id="SSF54373">
    <property type="entry name" value="FAD-linked reductases, C-terminal domain"/>
    <property type="match status" value="1"/>
</dbReference>